<comment type="caution">
    <text evidence="2">The sequence shown here is derived from an EMBL/GenBank/DDBJ whole genome shotgun (WGS) entry which is preliminary data.</text>
</comment>
<reference evidence="2 3" key="1">
    <citation type="submission" date="2018-09" db="EMBL/GenBank/DDBJ databases">
        <title>Genomic investigation of the strawberry pathogen Phytophthora fragariae indicates pathogenicity is determined by transcriptional variation in three key races.</title>
        <authorList>
            <person name="Adams T.M."/>
            <person name="Armitage A.D."/>
            <person name="Sobczyk M.K."/>
            <person name="Bates H.J."/>
            <person name="Dunwell J.M."/>
            <person name="Nellist C.F."/>
            <person name="Harrison R.J."/>
        </authorList>
    </citation>
    <scope>NUCLEOTIDE SEQUENCE [LARGE SCALE GENOMIC DNA]</scope>
    <source>
        <strain evidence="2 3">SCRP249</strain>
    </source>
</reference>
<gene>
    <name evidence="2" type="ORF">PR001_g4532</name>
</gene>
<feature type="compositionally biased region" description="Acidic residues" evidence="1">
    <location>
        <begin position="1"/>
        <end position="19"/>
    </location>
</feature>
<proteinExistence type="predicted"/>
<sequence length="99" mass="9785">MGDSTDMGDDIDMDDDTGFGDDTGMGVGPDMCDDPGHSAGMGDGTAGMMDMGDNTAMGNDTVLGDDSVGMASAGVVDNGAGSFEFTGRSPGLSMLDLAT</sequence>
<evidence type="ECO:0000313" key="2">
    <source>
        <dbReference type="EMBL" id="KAE9046503.1"/>
    </source>
</evidence>
<dbReference type="AlphaFoldDB" id="A0A6A3NTB2"/>
<evidence type="ECO:0000313" key="3">
    <source>
        <dbReference type="Proteomes" id="UP000429607"/>
    </source>
</evidence>
<evidence type="ECO:0000256" key="1">
    <source>
        <dbReference type="SAM" id="MobiDB-lite"/>
    </source>
</evidence>
<feature type="region of interest" description="Disordered" evidence="1">
    <location>
        <begin position="1"/>
        <end position="60"/>
    </location>
</feature>
<dbReference type="Proteomes" id="UP000429607">
    <property type="component" value="Unassembled WGS sequence"/>
</dbReference>
<organism evidence="2 3">
    <name type="scientific">Phytophthora rubi</name>
    <dbReference type="NCBI Taxonomy" id="129364"/>
    <lineage>
        <taxon>Eukaryota</taxon>
        <taxon>Sar</taxon>
        <taxon>Stramenopiles</taxon>
        <taxon>Oomycota</taxon>
        <taxon>Peronosporomycetes</taxon>
        <taxon>Peronosporales</taxon>
        <taxon>Peronosporaceae</taxon>
        <taxon>Phytophthora</taxon>
    </lineage>
</organism>
<protein>
    <submittedName>
        <fullName evidence="2">Uncharacterized protein</fullName>
    </submittedName>
</protein>
<name>A0A6A3NTB2_9STRA</name>
<accession>A0A6A3NTB2</accession>
<dbReference type="EMBL" id="QXFV01000186">
    <property type="protein sequence ID" value="KAE9046503.1"/>
    <property type="molecule type" value="Genomic_DNA"/>
</dbReference>